<dbReference type="Gene3D" id="1.10.10.10">
    <property type="entry name" value="Winged helix-like DNA-binding domain superfamily/Winged helix DNA-binding domain"/>
    <property type="match status" value="1"/>
</dbReference>
<gene>
    <name evidence="8" type="ORF">FL583_38085</name>
</gene>
<dbReference type="InterPro" id="IPR039420">
    <property type="entry name" value="WalR-like"/>
</dbReference>
<dbReference type="PROSITE" id="PS50110">
    <property type="entry name" value="RESPONSE_REGULATORY"/>
    <property type="match status" value="1"/>
</dbReference>
<dbReference type="AlphaFoldDB" id="A0A545AES8"/>
<dbReference type="InParanoid" id="A0A545AES8"/>
<dbReference type="SMART" id="SM00421">
    <property type="entry name" value="HTH_LUXR"/>
    <property type="match status" value="1"/>
</dbReference>
<feature type="domain" description="HTH luxR-type" evidence="6">
    <location>
        <begin position="186"/>
        <end position="251"/>
    </location>
</feature>
<dbReference type="EMBL" id="VIRS01000055">
    <property type="protein sequence ID" value="TQS39832.1"/>
    <property type="molecule type" value="Genomic_DNA"/>
</dbReference>
<dbReference type="PRINTS" id="PR00038">
    <property type="entry name" value="HTHLUXR"/>
</dbReference>
<dbReference type="SUPFAM" id="SSF46894">
    <property type="entry name" value="C-terminal effector domain of the bipartite response regulators"/>
    <property type="match status" value="1"/>
</dbReference>
<keyword evidence="4" id="KW-0597">Phosphoprotein</keyword>
<evidence type="ECO:0000256" key="2">
    <source>
        <dbReference type="ARBA" id="ARBA00023125"/>
    </source>
</evidence>
<dbReference type="InterPro" id="IPR001789">
    <property type="entry name" value="Sig_transdc_resp-reg_receiver"/>
</dbReference>
<sequence length="276" mass="29714">MRAAVSVPYPNRPSPEGTVTPLPRRPSASAGERRNRVVLADDPTFLRDALAELLTRDGFEVVAQVSDPDELRSAVTRFRPAVVVVDARSAQFRPRHHPKTGRLDAAAEARVHDPDVGVVVLAHAVVDAVLDRLVRAGTRGIGYLLVDRVGGIDAFRTAVRRVADGGCVLAPDVAAALARRRTCDPIAEPVGTLSDREREVLSLMAEGRSNEAISEHLFLAPRTVEAHVRSIFIRLGLPPRPDDHRRVLAVLSYLRATGDLAAPASIRPPALAAAAH</sequence>
<dbReference type="GO" id="GO:0003677">
    <property type="term" value="F:DNA binding"/>
    <property type="evidence" value="ECO:0007669"/>
    <property type="project" value="UniProtKB-KW"/>
</dbReference>
<dbReference type="Proteomes" id="UP000317982">
    <property type="component" value="Unassembled WGS sequence"/>
</dbReference>
<comment type="caution">
    <text evidence="8">The sequence shown here is derived from an EMBL/GenBank/DDBJ whole genome shotgun (WGS) entry which is preliminary data.</text>
</comment>
<dbReference type="Gene3D" id="3.40.50.2300">
    <property type="match status" value="1"/>
</dbReference>
<dbReference type="OrthoDB" id="9808843at2"/>
<evidence type="ECO:0000259" key="7">
    <source>
        <dbReference type="PROSITE" id="PS50110"/>
    </source>
</evidence>
<dbReference type="CDD" id="cd06170">
    <property type="entry name" value="LuxR_C_like"/>
    <property type="match status" value="1"/>
</dbReference>
<dbReference type="PROSITE" id="PS00622">
    <property type="entry name" value="HTH_LUXR_1"/>
    <property type="match status" value="1"/>
</dbReference>
<dbReference type="PANTHER" id="PTHR43214:SF24">
    <property type="entry name" value="TRANSCRIPTIONAL REGULATORY PROTEIN NARL-RELATED"/>
    <property type="match status" value="1"/>
</dbReference>
<dbReference type="PROSITE" id="PS50043">
    <property type="entry name" value="HTH_LUXR_2"/>
    <property type="match status" value="1"/>
</dbReference>
<evidence type="ECO:0000259" key="6">
    <source>
        <dbReference type="PROSITE" id="PS50043"/>
    </source>
</evidence>
<evidence type="ECO:0000256" key="5">
    <source>
        <dbReference type="SAM" id="MobiDB-lite"/>
    </source>
</evidence>
<evidence type="ECO:0000313" key="8">
    <source>
        <dbReference type="EMBL" id="TQS39832.1"/>
    </source>
</evidence>
<dbReference type="Pfam" id="PF00196">
    <property type="entry name" value="GerE"/>
    <property type="match status" value="1"/>
</dbReference>
<keyword evidence="9" id="KW-1185">Reference proteome</keyword>
<feature type="domain" description="Response regulatory" evidence="7">
    <location>
        <begin position="36"/>
        <end position="162"/>
    </location>
</feature>
<keyword evidence="2" id="KW-0238">DNA-binding</keyword>
<keyword evidence="1" id="KW-0805">Transcription regulation</keyword>
<feature type="modified residue" description="4-aspartylphosphate" evidence="4">
    <location>
        <position position="86"/>
    </location>
</feature>
<evidence type="ECO:0000256" key="1">
    <source>
        <dbReference type="ARBA" id="ARBA00023015"/>
    </source>
</evidence>
<evidence type="ECO:0000256" key="3">
    <source>
        <dbReference type="ARBA" id="ARBA00023163"/>
    </source>
</evidence>
<dbReference type="InterPro" id="IPR011006">
    <property type="entry name" value="CheY-like_superfamily"/>
</dbReference>
<dbReference type="InterPro" id="IPR016032">
    <property type="entry name" value="Sig_transdc_resp-reg_C-effctor"/>
</dbReference>
<reference evidence="8 9" key="1">
    <citation type="submission" date="2019-07" db="EMBL/GenBank/DDBJ databases">
        <title>Cryptosporangium phraense sp. nov., isolated from plant litter.</title>
        <authorList>
            <person name="Suriyachadkun C."/>
        </authorList>
    </citation>
    <scope>NUCLEOTIDE SEQUENCE [LARGE SCALE GENOMIC DNA]</scope>
    <source>
        <strain evidence="8 9">A-T 5661</strain>
    </source>
</reference>
<dbReference type="SUPFAM" id="SSF52172">
    <property type="entry name" value="CheY-like"/>
    <property type="match status" value="1"/>
</dbReference>
<name>A0A545AES8_9ACTN</name>
<dbReference type="GO" id="GO:0006355">
    <property type="term" value="P:regulation of DNA-templated transcription"/>
    <property type="evidence" value="ECO:0007669"/>
    <property type="project" value="InterPro"/>
</dbReference>
<dbReference type="RefSeq" id="WP_142709779.1">
    <property type="nucleotide sequence ID" value="NZ_VIRS01000055.1"/>
</dbReference>
<organism evidence="8 9">
    <name type="scientific">Cryptosporangium phraense</name>
    <dbReference type="NCBI Taxonomy" id="2593070"/>
    <lineage>
        <taxon>Bacteria</taxon>
        <taxon>Bacillati</taxon>
        <taxon>Actinomycetota</taxon>
        <taxon>Actinomycetes</taxon>
        <taxon>Cryptosporangiales</taxon>
        <taxon>Cryptosporangiaceae</taxon>
        <taxon>Cryptosporangium</taxon>
    </lineage>
</organism>
<proteinExistence type="predicted"/>
<accession>A0A545AES8</accession>
<keyword evidence="3" id="KW-0804">Transcription</keyword>
<dbReference type="PANTHER" id="PTHR43214">
    <property type="entry name" value="TWO-COMPONENT RESPONSE REGULATOR"/>
    <property type="match status" value="1"/>
</dbReference>
<evidence type="ECO:0000313" key="9">
    <source>
        <dbReference type="Proteomes" id="UP000317982"/>
    </source>
</evidence>
<dbReference type="InterPro" id="IPR036388">
    <property type="entry name" value="WH-like_DNA-bd_sf"/>
</dbReference>
<feature type="region of interest" description="Disordered" evidence="5">
    <location>
        <begin position="1"/>
        <end position="35"/>
    </location>
</feature>
<evidence type="ECO:0000256" key="4">
    <source>
        <dbReference type="PROSITE-ProRule" id="PRU00169"/>
    </source>
</evidence>
<dbReference type="GO" id="GO:0000160">
    <property type="term" value="P:phosphorelay signal transduction system"/>
    <property type="evidence" value="ECO:0007669"/>
    <property type="project" value="InterPro"/>
</dbReference>
<dbReference type="InterPro" id="IPR000792">
    <property type="entry name" value="Tscrpt_reg_LuxR_C"/>
</dbReference>
<protein>
    <submittedName>
        <fullName evidence="8">Response regulator transcription factor</fullName>
    </submittedName>
</protein>